<feature type="transmembrane region" description="Helical" evidence="1">
    <location>
        <begin position="21"/>
        <end position="38"/>
    </location>
</feature>
<evidence type="ECO:0000256" key="1">
    <source>
        <dbReference type="SAM" id="Phobius"/>
    </source>
</evidence>
<sequence length="50" mass="5998">MAIKNSLWDRKYPRSSVIFRWAWTVHGYPWICLAWAGLEHYYGLLGRAWA</sequence>
<dbReference type="AlphaFoldDB" id="A0A397V6Y2"/>
<protein>
    <submittedName>
        <fullName evidence="2">Uncharacterized protein</fullName>
    </submittedName>
</protein>
<keyword evidence="3" id="KW-1185">Reference proteome</keyword>
<comment type="caution">
    <text evidence="2">The sequence shown here is derived from an EMBL/GenBank/DDBJ whole genome shotgun (WGS) entry which is preliminary data.</text>
</comment>
<accession>A0A397V6Y2</accession>
<reference evidence="2 3" key="1">
    <citation type="submission" date="2018-06" db="EMBL/GenBank/DDBJ databases">
        <title>Comparative genomics reveals the genomic features of Rhizophagus irregularis, R. cerebriforme, R. diaphanum and Gigaspora rosea, and their symbiotic lifestyle signature.</title>
        <authorList>
            <person name="Morin E."/>
            <person name="San Clemente H."/>
            <person name="Chen E.C.H."/>
            <person name="De La Providencia I."/>
            <person name="Hainaut M."/>
            <person name="Kuo A."/>
            <person name="Kohler A."/>
            <person name="Murat C."/>
            <person name="Tang N."/>
            <person name="Roy S."/>
            <person name="Loubradou J."/>
            <person name="Henrissat B."/>
            <person name="Grigoriev I.V."/>
            <person name="Corradi N."/>
            <person name="Roux C."/>
            <person name="Martin F.M."/>
        </authorList>
    </citation>
    <scope>NUCLEOTIDE SEQUENCE [LARGE SCALE GENOMIC DNA]</scope>
    <source>
        <strain evidence="2 3">DAOM 194757</strain>
    </source>
</reference>
<gene>
    <name evidence="2" type="ORF">C2G38_2185225</name>
</gene>
<evidence type="ECO:0000313" key="2">
    <source>
        <dbReference type="EMBL" id="RIB18230.1"/>
    </source>
</evidence>
<organism evidence="2 3">
    <name type="scientific">Gigaspora rosea</name>
    <dbReference type="NCBI Taxonomy" id="44941"/>
    <lineage>
        <taxon>Eukaryota</taxon>
        <taxon>Fungi</taxon>
        <taxon>Fungi incertae sedis</taxon>
        <taxon>Mucoromycota</taxon>
        <taxon>Glomeromycotina</taxon>
        <taxon>Glomeromycetes</taxon>
        <taxon>Diversisporales</taxon>
        <taxon>Gigasporaceae</taxon>
        <taxon>Gigaspora</taxon>
    </lineage>
</organism>
<proteinExistence type="predicted"/>
<keyword evidence="1" id="KW-0812">Transmembrane</keyword>
<dbReference type="EMBL" id="QKWP01000553">
    <property type="protein sequence ID" value="RIB18230.1"/>
    <property type="molecule type" value="Genomic_DNA"/>
</dbReference>
<evidence type="ECO:0000313" key="3">
    <source>
        <dbReference type="Proteomes" id="UP000266673"/>
    </source>
</evidence>
<keyword evidence="1" id="KW-1133">Transmembrane helix</keyword>
<keyword evidence="1" id="KW-0472">Membrane</keyword>
<dbReference type="Proteomes" id="UP000266673">
    <property type="component" value="Unassembled WGS sequence"/>
</dbReference>
<name>A0A397V6Y2_9GLOM</name>